<feature type="transmembrane region" description="Helical" evidence="5">
    <location>
        <begin position="121"/>
        <end position="139"/>
    </location>
</feature>
<dbReference type="AlphaFoldDB" id="A0A1G8PHA8"/>
<dbReference type="PANTHER" id="PTHR37422:SF13">
    <property type="entry name" value="LIPOPOLYSACCHARIDE BIOSYNTHESIS PROTEIN PA4999-RELATED"/>
    <property type="match status" value="1"/>
</dbReference>
<feature type="transmembrane region" description="Helical" evidence="5">
    <location>
        <begin position="224"/>
        <end position="244"/>
    </location>
</feature>
<evidence type="ECO:0000256" key="3">
    <source>
        <dbReference type="ARBA" id="ARBA00022989"/>
    </source>
</evidence>
<feature type="transmembrane region" description="Helical" evidence="5">
    <location>
        <begin position="376"/>
        <end position="393"/>
    </location>
</feature>
<feature type="transmembrane region" description="Helical" evidence="5">
    <location>
        <begin position="62"/>
        <end position="82"/>
    </location>
</feature>
<keyword evidence="3 5" id="KW-1133">Transmembrane helix</keyword>
<feature type="transmembrane region" description="Helical" evidence="5">
    <location>
        <begin position="353"/>
        <end position="370"/>
    </location>
</feature>
<name>A0A1G8PHA8_9CLOT</name>
<organism evidence="7 8">
    <name type="scientific">Proteiniclasticum ruminis</name>
    <dbReference type="NCBI Taxonomy" id="398199"/>
    <lineage>
        <taxon>Bacteria</taxon>
        <taxon>Bacillati</taxon>
        <taxon>Bacillota</taxon>
        <taxon>Clostridia</taxon>
        <taxon>Eubacteriales</taxon>
        <taxon>Clostridiaceae</taxon>
        <taxon>Proteiniclasticum</taxon>
    </lineage>
</organism>
<feature type="transmembrane region" description="Helical" evidence="5">
    <location>
        <begin position="88"/>
        <end position="109"/>
    </location>
</feature>
<dbReference type="InterPro" id="IPR007016">
    <property type="entry name" value="O-antigen_ligase-rel_domated"/>
</dbReference>
<evidence type="ECO:0000259" key="6">
    <source>
        <dbReference type="Pfam" id="PF04932"/>
    </source>
</evidence>
<dbReference type="Proteomes" id="UP000183255">
    <property type="component" value="Unassembled WGS sequence"/>
</dbReference>
<feature type="transmembrane region" description="Helical" evidence="5">
    <location>
        <begin position="311"/>
        <end position="333"/>
    </location>
</feature>
<dbReference type="InterPro" id="IPR051533">
    <property type="entry name" value="WaaL-like"/>
</dbReference>
<feature type="transmembrane region" description="Helical" evidence="5">
    <location>
        <begin position="189"/>
        <end position="218"/>
    </location>
</feature>
<accession>A0A1G8PHA8</accession>
<feature type="domain" description="O-antigen ligase-related" evidence="6">
    <location>
        <begin position="193"/>
        <end position="326"/>
    </location>
</feature>
<evidence type="ECO:0000256" key="2">
    <source>
        <dbReference type="ARBA" id="ARBA00022692"/>
    </source>
</evidence>
<reference evidence="7 8" key="1">
    <citation type="submission" date="2016-10" db="EMBL/GenBank/DDBJ databases">
        <authorList>
            <person name="de Groot N.N."/>
        </authorList>
    </citation>
    <scope>NUCLEOTIDE SEQUENCE [LARGE SCALE GENOMIC DNA]</scope>
    <source>
        <strain evidence="7 8">CGMCC 1.5058</strain>
    </source>
</reference>
<evidence type="ECO:0000313" key="7">
    <source>
        <dbReference type="EMBL" id="SDI91822.1"/>
    </source>
</evidence>
<keyword evidence="4 5" id="KW-0472">Membrane</keyword>
<gene>
    <name evidence="7" type="ORF">SAMN05421804_105104</name>
</gene>
<evidence type="ECO:0000313" key="8">
    <source>
        <dbReference type="Proteomes" id="UP000183255"/>
    </source>
</evidence>
<dbReference type="RefSeq" id="WP_031576533.1">
    <property type="nucleotide sequence ID" value="NZ_FNDZ01000005.1"/>
</dbReference>
<comment type="subcellular location">
    <subcellularLocation>
        <location evidence="1">Membrane</location>
        <topology evidence="1">Multi-pass membrane protein</topology>
    </subcellularLocation>
</comment>
<dbReference type="PANTHER" id="PTHR37422">
    <property type="entry name" value="TEICHURONIC ACID BIOSYNTHESIS PROTEIN TUAE"/>
    <property type="match status" value="1"/>
</dbReference>
<proteinExistence type="predicted"/>
<evidence type="ECO:0000256" key="4">
    <source>
        <dbReference type="ARBA" id="ARBA00023136"/>
    </source>
</evidence>
<keyword evidence="2 5" id="KW-0812">Transmembrane</keyword>
<evidence type="ECO:0000256" key="5">
    <source>
        <dbReference type="SAM" id="Phobius"/>
    </source>
</evidence>
<protein>
    <recommendedName>
        <fullName evidence="6">O-antigen ligase-related domain-containing protein</fullName>
    </recommendedName>
</protein>
<evidence type="ECO:0000256" key="1">
    <source>
        <dbReference type="ARBA" id="ARBA00004141"/>
    </source>
</evidence>
<dbReference type="EMBL" id="FNDZ01000005">
    <property type="protein sequence ID" value="SDI91822.1"/>
    <property type="molecule type" value="Genomic_DNA"/>
</dbReference>
<sequence length="403" mass="45987">MELFERGQLFKAVLAVIVLYPLIPIKYLPYLGIALGGYFLAYLFKNRDVFDKIRRSRRQTKLAYGLSTFLFVVLQMVSLIYSESPRDTLSGILLYFSAFIVFFVLKYEINRPNHAVPLTRAYFLSAFLVGFYHVGQVVYDEIVRGIPFDPLTNTSFMENGPVLAYFMLLALFPALTLYIFKEKNKESRFYLFVVGVSLISIFMTGSRIAIVGVFLGLLLLSLLYSVRFLIALVPAGIFFALIPLFTKRHWSYFLLSNEMGRFSFYLEVLKANAKSIFLGRGFHTIDYTLSRFMVGRPELLNLDQVNKPYNAVLQVVLELGLLGLFFGAVILYFKMRGIHNYTKSYKAQPQLKVLYVGVFVSMAVLLYVGLMDSYLMSGKIVYAVAILMGILHGDAKWKGIQKV</sequence>
<dbReference type="Pfam" id="PF04932">
    <property type="entry name" value="Wzy_C"/>
    <property type="match status" value="1"/>
</dbReference>
<feature type="transmembrane region" description="Helical" evidence="5">
    <location>
        <begin position="12"/>
        <end position="41"/>
    </location>
</feature>
<feature type="transmembrane region" description="Helical" evidence="5">
    <location>
        <begin position="159"/>
        <end position="180"/>
    </location>
</feature>
<dbReference type="GO" id="GO:0016020">
    <property type="term" value="C:membrane"/>
    <property type="evidence" value="ECO:0007669"/>
    <property type="project" value="UniProtKB-SubCell"/>
</dbReference>